<keyword evidence="3" id="KW-0645">Protease</keyword>
<keyword evidence="3" id="KW-0378">Hydrolase</keyword>
<proteinExistence type="predicted"/>
<keyword evidence="4" id="KW-1185">Reference proteome</keyword>
<evidence type="ECO:0000313" key="3">
    <source>
        <dbReference type="EMBL" id="EMI54668.1"/>
    </source>
</evidence>
<evidence type="ECO:0000259" key="2">
    <source>
        <dbReference type="Pfam" id="PF01321"/>
    </source>
</evidence>
<dbReference type="InterPro" id="IPR036005">
    <property type="entry name" value="Creatinase/aminopeptidase-like"/>
</dbReference>
<organism evidence="3 4">
    <name type="scientific">Rhodopirellula sallentina SM41</name>
    <dbReference type="NCBI Taxonomy" id="1263870"/>
    <lineage>
        <taxon>Bacteria</taxon>
        <taxon>Pseudomonadati</taxon>
        <taxon>Planctomycetota</taxon>
        <taxon>Planctomycetia</taxon>
        <taxon>Pirellulales</taxon>
        <taxon>Pirellulaceae</taxon>
        <taxon>Rhodopirellula</taxon>
    </lineage>
</organism>
<dbReference type="AlphaFoldDB" id="M5UFA5"/>
<protein>
    <submittedName>
        <fullName evidence="3">Aminopeptidase P</fullName>
    </submittedName>
</protein>
<dbReference type="Pfam" id="PF01321">
    <property type="entry name" value="Creatinase_N"/>
    <property type="match status" value="1"/>
</dbReference>
<dbReference type="EMBL" id="ANOH01000264">
    <property type="protein sequence ID" value="EMI54668.1"/>
    <property type="molecule type" value="Genomic_DNA"/>
</dbReference>
<sequence>MEATSPTVSITRELPSIMSQTNHANRIARLASQLADLDVDALLITSEVNVRYLSGFTGDSTWLLVRPDATATLLSDGRYQIQLAQECPQIPAAIRPPTQKLGELLAEVVDSSAEVKRIGFEADHVHVSTLRDLEQRLPEASWVETSSIVEQLRAIKDEGEIATIRKAISIAQQAFVKVTANFSAKKTECEIYYELEAEMRRLGAEGVSFHPIVGAEPNGALPHYTPGNVPLGDCRTLLIDWGAKVDGYCSDLTRTLQRPGSKSASSDRYAAAYEAVLEAQLAAIAAIGDGVEAVKVDSAARQVLAKAGFAEAFNHGLGHGFGLEIHEDPRMGPSSTETLKTGMVVTVEPGVYFANEFGIRIEDDLLVTDTGCEVLSDLPKGLDDCPLVM</sequence>
<comment type="caution">
    <text evidence="3">The sequence shown here is derived from an EMBL/GenBank/DDBJ whole genome shotgun (WGS) entry which is preliminary data.</text>
</comment>
<dbReference type="PANTHER" id="PTHR46112:SF3">
    <property type="entry name" value="AMINOPEPTIDASE YPDF"/>
    <property type="match status" value="1"/>
</dbReference>
<dbReference type="CDD" id="cd01092">
    <property type="entry name" value="APP-like"/>
    <property type="match status" value="1"/>
</dbReference>
<dbReference type="InterPro" id="IPR000994">
    <property type="entry name" value="Pept_M24"/>
</dbReference>
<accession>M5UFA5</accession>
<dbReference type="PANTHER" id="PTHR46112">
    <property type="entry name" value="AMINOPEPTIDASE"/>
    <property type="match status" value="1"/>
</dbReference>
<dbReference type="Gene3D" id="3.90.230.10">
    <property type="entry name" value="Creatinase/methionine aminopeptidase superfamily"/>
    <property type="match status" value="1"/>
</dbReference>
<keyword evidence="3" id="KW-0031">Aminopeptidase</keyword>
<dbReference type="InterPro" id="IPR000587">
    <property type="entry name" value="Creatinase_N"/>
</dbReference>
<name>M5UFA5_9BACT</name>
<gene>
    <name evidence="3" type="ORF">RSSM_03886</name>
</gene>
<dbReference type="GO" id="GO:0004177">
    <property type="term" value="F:aminopeptidase activity"/>
    <property type="evidence" value="ECO:0007669"/>
    <property type="project" value="UniProtKB-KW"/>
</dbReference>
<dbReference type="InterPro" id="IPR050659">
    <property type="entry name" value="Peptidase_M24B"/>
</dbReference>
<dbReference type="PATRIC" id="fig|1263870.3.peg.4117"/>
<dbReference type="Pfam" id="PF00557">
    <property type="entry name" value="Peptidase_M24"/>
    <property type="match status" value="1"/>
</dbReference>
<feature type="domain" description="Creatinase N-terminal" evidence="2">
    <location>
        <begin position="26"/>
        <end position="155"/>
    </location>
</feature>
<reference evidence="3 4" key="1">
    <citation type="journal article" date="2013" name="Mar. Genomics">
        <title>Expression of sulfatases in Rhodopirellula baltica and the diversity of sulfatases in the genus Rhodopirellula.</title>
        <authorList>
            <person name="Wegner C.E."/>
            <person name="Richter-Heitmann T."/>
            <person name="Klindworth A."/>
            <person name="Klockow C."/>
            <person name="Richter M."/>
            <person name="Achstetter T."/>
            <person name="Glockner F.O."/>
            <person name="Harder J."/>
        </authorList>
    </citation>
    <scope>NUCLEOTIDE SEQUENCE [LARGE SCALE GENOMIC DNA]</scope>
    <source>
        <strain evidence="3 4">SM41</strain>
    </source>
</reference>
<dbReference type="SUPFAM" id="SSF55920">
    <property type="entry name" value="Creatinase/aminopeptidase"/>
    <property type="match status" value="1"/>
</dbReference>
<dbReference type="Proteomes" id="UP000011885">
    <property type="component" value="Unassembled WGS sequence"/>
</dbReference>
<feature type="domain" description="Peptidase M24" evidence="1">
    <location>
        <begin position="163"/>
        <end position="369"/>
    </location>
</feature>
<dbReference type="InterPro" id="IPR029149">
    <property type="entry name" value="Creatin/AminoP/Spt16_N"/>
</dbReference>
<evidence type="ECO:0000259" key="1">
    <source>
        <dbReference type="Pfam" id="PF00557"/>
    </source>
</evidence>
<dbReference type="Gene3D" id="3.40.350.10">
    <property type="entry name" value="Creatinase/prolidase N-terminal domain"/>
    <property type="match status" value="1"/>
</dbReference>
<dbReference type="SUPFAM" id="SSF53092">
    <property type="entry name" value="Creatinase/prolidase N-terminal domain"/>
    <property type="match status" value="1"/>
</dbReference>
<evidence type="ECO:0000313" key="4">
    <source>
        <dbReference type="Proteomes" id="UP000011885"/>
    </source>
</evidence>